<evidence type="ECO:0000256" key="4">
    <source>
        <dbReference type="ARBA" id="ARBA00022692"/>
    </source>
</evidence>
<evidence type="ECO:0000313" key="14">
    <source>
        <dbReference type="EMBL" id="MFC3812517.1"/>
    </source>
</evidence>
<keyword evidence="8" id="KW-0012">Acyltransferase</keyword>
<gene>
    <name evidence="14" type="ORF">ACFOOI_17790</name>
</gene>
<dbReference type="EMBL" id="JBHRYQ010000001">
    <property type="protein sequence ID" value="MFC3812517.1"/>
    <property type="molecule type" value="Genomic_DNA"/>
</dbReference>
<evidence type="ECO:0000256" key="2">
    <source>
        <dbReference type="ARBA" id="ARBA00022475"/>
    </source>
</evidence>
<keyword evidence="7 13" id="KW-0472">Membrane</keyword>
<comment type="caution">
    <text evidence="14">The sequence shown here is derived from an EMBL/GenBank/DDBJ whole genome shotgun (WGS) entry which is preliminary data.</text>
</comment>
<keyword evidence="5" id="KW-0732">Signal</keyword>
<evidence type="ECO:0000256" key="13">
    <source>
        <dbReference type="SAM" id="Phobius"/>
    </source>
</evidence>
<keyword evidence="2" id="KW-1003">Cell membrane</keyword>
<protein>
    <recommendedName>
        <fullName evidence="11">Glycosyl-4,4'-diaponeurosporenoate acyltransferase</fullName>
    </recommendedName>
</protein>
<comment type="pathway">
    <text evidence="9">Carotenoid biosynthesis; staphyloxanthin biosynthesis; staphyloxanthin from farnesyl diphosphate: step 5/5.</text>
</comment>
<evidence type="ECO:0000256" key="7">
    <source>
        <dbReference type="ARBA" id="ARBA00023136"/>
    </source>
</evidence>
<evidence type="ECO:0000256" key="6">
    <source>
        <dbReference type="ARBA" id="ARBA00022989"/>
    </source>
</evidence>
<dbReference type="Pfam" id="PF18927">
    <property type="entry name" value="CrtO"/>
    <property type="match status" value="1"/>
</dbReference>
<keyword evidence="4 13" id="KW-0812">Transmembrane</keyword>
<keyword evidence="15" id="KW-1185">Reference proteome</keyword>
<evidence type="ECO:0000256" key="11">
    <source>
        <dbReference type="ARBA" id="ARBA00023667"/>
    </source>
</evidence>
<proteinExistence type="inferred from homology"/>
<feature type="transmembrane region" description="Helical" evidence="13">
    <location>
        <begin position="66"/>
        <end position="84"/>
    </location>
</feature>
<evidence type="ECO:0000256" key="9">
    <source>
        <dbReference type="ARBA" id="ARBA00023588"/>
    </source>
</evidence>
<evidence type="ECO:0000313" key="15">
    <source>
        <dbReference type="Proteomes" id="UP001595616"/>
    </source>
</evidence>
<comment type="similarity">
    <text evidence="10">Belongs to the acyltransferase CrtO family.</text>
</comment>
<name>A0ABV7Z1J0_9BACT</name>
<keyword evidence="3" id="KW-0808">Transferase</keyword>
<evidence type="ECO:0000256" key="1">
    <source>
        <dbReference type="ARBA" id="ARBA00004162"/>
    </source>
</evidence>
<evidence type="ECO:0000256" key="3">
    <source>
        <dbReference type="ARBA" id="ARBA00022679"/>
    </source>
</evidence>
<accession>A0ABV7Z1J0</accession>
<evidence type="ECO:0000256" key="8">
    <source>
        <dbReference type="ARBA" id="ARBA00023315"/>
    </source>
</evidence>
<dbReference type="Proteomes" id="UP001595616">
    <property type="component" value="Unassembled WGS sequence"/>
</dbReference>
<reference evidence="15" key="1">
    <citation type="journal article" date="2019" name="Int. J. Syst. Evol. Microbiol.">
        <title>The Global Catalogue of Microorganisms (GCM) 10K type strain sequencing project: providing services to taxonomists for standard genome sequencing and annotation.</title>
        <authorList>
            <consortium name="The Broad Institute Genomics Platform"/>
            <consortium name="The Broad Institute Genome Sequencing Center for Infectious Disease"/>
            <person name="Wu L."/>
            <person name="Ma J."/>
        </authorList>
    </citation>
    <scope>NUCLEOTIDE SEQUENCE [LARGE SCALE GENOMIC DNA]</scope>
    <source>
        <strain evidence="15">CECT 7956</strain>
    </source>
</reference>
<dbReference type="RefSeq" id="WP_379839399.1">
    <property type="nucleotide sequence ID" value="NZ_JBHRYQ010000001.1"/>
</dbReference>
<evidence type="ECO:0000256" key="12">
    <source>
        <dbReference type="ARBA" id="ARBA00025324"/>
    </source>
</evidence>
<comment type="function">
    <text evidence="12">Catalyzes the acylation of glycosyl-4,4'-diaponeurosporenoate, i.e. the esterification of glucose at the C6'' position with the carboxyl group of the C(15) fatty acid 12-methyltetradecanoic acid, to yield staphyloxanthin. This is the last step in the biosynthesis of this orange pigment, present in most staphylococci strains.</text>
</comment>
<organism evidence="14 15">
    <name type="scientific">Lacihabitans lacunae</name>
    <dbReference type="NCBI Taxonomy" id="1028214"/>
    <lineage>
        <taxon>Bacteria</taxon>
        <taxon>Pseudomonadati</taxon>
        <taxon>Bacteroidota</taxon>
        <taxon>Cytophagia</taxon>
        <taxon>Cytophagales</taxon>
        <taxon>Leadbetterellaceae</taxon>
        <taxon>Lacihabitans</taxon>
    </lineage>
</organism>
<dbReference type="InterPro" id="IPR044021">
    <property type="entry name" value="CrtO"/>
</dbReference>
<evidence type="ECO:0000256" key="5">
    <source>
        <dbReference type="ARBA" id="ARBA00022729"/>
    </source>
</evidence>
<comment type="subcellular location">
    <subcellularLocation>
        <location evidence="1">Cell membrane</location>
        <topology evidence="1">Single-pass membrane protein</topology>
    </subcellularLocation>
</comment>
<keyword evidence="6 13" id="KW-1133">Transmembrane helix</keyword>
<sequence>MKTKLYFKLSNLNFIKNKDLNKKIGMKPFKWIVKNTFFKYFNQKIKVENQNVDLAEIRKEMTFSEISHLIGFVFVAIVAFYQIYSKGLLFGLTMMIPNTLMNLYPSLLQQENKRRIDIFLKSKTTLTHNN</sequence>
<evidence type="ECO:0000256" key="10">
    <source>
        <dbReference type="ARBA" id="ARBA00023603"/>
    </source>
</evidence>